<evidence type="ECO:0000256" key="4">
    <source>
        <dbReference type="ARBA" id="ARBA00022801"/>
    </source>
</evidence>
<comment type="similarity">
    <text evidence="1 6">Belongs to the peptidase S1B family.</text>
</comment>
<keyword evidence="2 6" id="KW-0645">Protease</keyword>
<dbReference type="RefSeq" id="WP_340528834.1">
    <property type="nucleotide sequence ID" value="NZ_FMSH01000446.1"/>
</dbReference>
<reference evidence="8" key="1">
    <citation type="submission" date="2016-09" db="EMBL/GenBank/DDBJ databases">
        <authorList>
            <person name="Capua I."/>
            <person name="De Benedictis P."/>
            <person name="Joannis T."/>
            <person name="Lombin L.H."/>
            <person name="Cattoli G."/>
        </authorList>
    </citation>
    <scope>NUCLEOTIDE SEQUENCE</scope>
    <source>
        <strain evidence="8">B9</strain>
    </source>
</reference>
<dbReference type="AlphaFoldDB" id="A0A1K0JI50"/>
<accession>A0A1K0JI50</accession>
<keyword evidence="4 6" id="KW-0378">Hydrolase</keyword>
<dbReference type="InterPro" id="IPR008256">
    <property type="entry name" value="Peptidase_S1B"/>
</dbReference>
<dbReference type="Pfam" id="PF13365">
    <property type="entry name" value="Trypsin_2"/>
    <property type="match status" value="1"/>
</dbReference>
<feature type="region of interest" description="Disordered" evidence="7">
    <location>
        <begin position="1"/>
        <end position="39"/>
    </location>
</feature>
<organism evidence="8">
    <name type="scientific">Cupriavidus necator</name>
    <name type="common">Alcaligenes eutrophus</name>
    <name type="synonym">Ralstonia eutropha</name>
    <dbReference type="NCBI Taxonomy" id="106590"/>
    <lineage>
        <taxon>Bacteria</taxon>
        <taxon>Pseudomonadati</taxon>
        <taxon>Pseudomonadota</taxon>
        <taxon>Betaproteobacteria</taxon>
        <taxon>Burkholderiales</taxon>
        <taxon>Burkholderiaceae</taxon>
        <taxon>Cupriavidus</taxon>
    </lineage>
</organism>
<evidence type="ECO:0000256" key="6">
    <source>
        <dbReference type="RuleBase" id="RU004296"/>
    </source>
</evidence>
<evidence type="ECO:0000313" key="8">
    <source>
        <dbReference type="EMBL" id="SCU90810.1"/>
    </source>
</evidence>
<dbReference type="SUPFAM" id="SSF50494">
    <property type="entry name" value="Trypsin-like serine proteases"/>
    <property type="match status" value="1"/>
</dbReference>
<dbReference type="PRINTS" id="PR00839">
    <property type="entry name" value="V8PROTEASE"/>
</dbReference>
<dbReference type="InterPro" id="IPR009003">
    <property type="entry name" value="Peptidase_S1_PA"/>
</dbReference>
<keyword evidence="5 6" id="KW-0720">Serine protease</keyword>
<dbReference type="EC" id="3.4.21.-" evidence="6"/>
<sequence>MSETTDLSSPAAASQQKSGSMATERSYRGSGADDLLDAGAGTYQGPGVASAAQPRGAVSTLRVGQAAFAEVEGDPVIKLPTIKGAESAAGAHEEVGVDAAESGEEYIQATQAELSAAVAESGEESAFSDLRGIEGYVDPAPAGEGALINDAGSAAAGAQQEFLPILGALVPTLVSTVGPMFARAVAGKLSSRAQTVIRQIASRPRRPVPVGPAAKAAGNAATGVSSLLPLLATLLQTALNKGGGESAEAEGAVDEALVTEAAAAMEVIIGIDQRLPITNTNDIPWRRICALRIQFPSGATYRGTGFFIGPRAIATAGHCVYMRSQGGWARKIEVMPGCNGSKRPFGQVEATVFRSVGGWVNNGLPECDYGCIFVPPGSFGGHNLGSFGVASFDAQSLVAQPAVVAGYPGDKPFAELWGMAEVIKAVGSKTLVYNVDTVGGQSGAPVYIKRAGVRYVVGIHNYGASSGNSATRITKPVYERLVAWKNM</sequence>
<keyword evidence="3" id="KW-0732">Signal</keyword>
<dbReference type="PANTHER" id="PTHR15462">
    <property type="entry name" value="SERINE PROTEASE"/>
    <property type="match status" value="1"/>
</dbReference>
<name>A0A1K0JI50_CUPNE</name>
<evidence type="ECO:0000256" key="1">
    <source>
        <dbReference type="ARBA" id="ARBA00008764"/>
    </source>
</evidence>
<dbReference type="Gene3D" id="2.40.10.10">
    <property type="entry name" value="Trypsin-like serine proteases"/>
    <property type="match status" value="2"/>
</dbReference>
<dbReference type="PANTHER" id="PTHR15462:SF8">
    <property type="entry name" value="SERINE PROTEASE"/>
    <property type="match status" value="1"/>
</dbReference>
<evidence type="ECO:0000256" key="2">
    <source>
        <dbReference type="ARBA" id="ARBA00022670"/>
    </source>
</evidence>
<gene>
    <name evidence="8" type="ORF">CNECB9_500025</name>
</gene>
<dbReference type="GO" id="GO:0008236">
    <property type="term" value="F:serine-type peptidase activity"/>
    <property type="evidence" value="ECO:0007669"/>
    <property type="project" value="UniProtKB-KW"/>
</dbReference>
<evidence type="ECO:0000256" key="7">
    <source>
        <dbReference type="SAM" id="MobiDB-lite"/>
    </source>
</evidence>
<dbReference type="InterPro" id="IPR043504">
    <property type="entry name" value="Peptidase_S1_PA_chymotrypsin"/>
</dbReference>
<proteinExistence type="inferred from homology"/>
<dbReference type="GO" id="GO:0006508">
    <property type="term" value="P:proteolysis"/>
    <property type="evidence" value="ECO:0007669"/>
    <property type="project" value="UniProtKB-KW"/>
</dbReference>
<protein>
    <recommendedName>
        <fullName evidence="6">Serine protease</fullName>
        <ecNumber evidence="6">3.4.21.-</ecNumber>
    </recommendedName>
</protein>
<feature type="compositionally biased region" description="Polar residues" evidence="7">
    <location>
        <begin position="1"/>
        <end position="23"/>
    </location>
</feature>
<evidence type="ECO:0000256" key="5">
    <source>
        <dbReference type="ARBA" id="ARBA00022825"/>
    </source>
</evidence>
<dbReference type="InterPro" id="IPR050966">
    <property type="entry name" value="Glutamyl_endopeptidase"/>
</dbReference>
<dbReference type="EMBL" id="FMSH01000446">
    <property type="protein sequence ID" value="SCU90810.1"/>
    <property type="molecule type" value="Genomic_DNA"/>
</dbReference>
<evidence type="ECO:0000256" key="3">
    <source>
        <dbReference type="ARBA" id="ARBA00022729"/>
    </source>
</evidence>